<dbReference type="SMART" id="SM00753">
    <property type="entry name" value="PAM"/>
    <property type="match status" value="1"/>
</dbReference>
<organism evidence="5 6">
    <name type="scientific">Rhodotorula taiwanensis</name>
    <dbReference type="NCBI Taxonomy" id="741276"/>
    <lineage>
        <taxon>Eukaryota</taxon>
        <taxon>Fungi</taxon>
        <taxon>Dikarya</taxon>
        <taxon>Basidiomycota</taxon>
        <taxon>Pucciniomycotina</taxon>
        <taxon>Microbotryomycetes</taxon>
        <taxon>Sporidiobolales</taxon>
        <taxon>Sporidiobolaceae</taxon>
        <taxon>Rhodotorula</taxon>
    </lineage>
</organism>
<dbReference type="InterPro" id="IPR050871">
    <property type="entry name" value="26S_Proteasome/COP9_Components"/>
</dbReference>
<comment type="caution">
    <text evidence="5">The sequence shown here is derived from an EMBL/GenBank/DDBJ whole genome shotgun (WGS) entry which is preliminary data.</text>
</comment>
<dbReference type="FunFam" id="1.25.40.570:FF:000007">
    <property type="entry name" value="26S proteasome non-ATPase regulatory subunit 11"/>
    <property type="match status" value="1"/>
</dbReference>
<dbReference type="Gene3D" id="1.25.40.570">
    <property type="match status" value="1"/>
</dbReference>
<protein>
    <recommendedName>
        <fullName evidence="4">PCI domain-containing protein</fullName>
    </recommendedName>
</protein>
<dbReference type="InterPro" id="IPR036390">
    <property type="entry name" value="WH_DNA-bd_sf"/>
</dbReference>
<dbReference type="PROSITE" id="PS50250">
    <property type="entry name" value="PCI"/>
    <property type="match status" value="1"/>
</dbReference>
<accession>A0A2S5BBU6</accession>
<dbReference type="SUPFAM" id="SSF46785">
    <property type="entry name" value="Winged helix' DNA-binding domain"/>
    <property type="match status" value="1"/>
</dbReference>
<name>A0A2S5BBU6_9BASI</name>
<feature type="coiled-coil region" evidence="3">
    <location>
        <begin position="125"/>
        <end position="162"/>
    </location>
</feature>
<dbReference type="GO" id="GO:0030163">
    <property type="term" value="P:protein catabolic process"/>
    <property type="evidence" value="ECO:0007669"/>
    <property type="project" value="UniProtKB-ARBA"/>
</dbReference>
<keyword evidence="6" id="KW-1185">Reference proteome</keyword>
<keyword evidence="2" id="KW-0647">Proteasome</keyword>
<dbReference type="Pfam" id="PF18503">
    <property type="entry name" value="RPN6_C_helix"/>
    <property type="match status" value="1"/>
</dbReference>
<dbReference type="SMART" id="SM00088">
    <property type="entry name" value="PINT"/>
    <property type="match status" value="1"/>
</dbReference>
<evidence type="ECO:0000313" key="5">
    <source>
        <dbReference type="EMBL" id="POY74240.1"/>
    </source>
</evidence>
<dbReference type="Pfam" id="PF01399">
    <property type="entry name" value="PCI"/>
    <property type="match status" value="1"/>
</dbReference>
<dbReference type="STRING" id="741276.A0A2S5BBU6"/>
<proteinExistence type="inferred from homology"/>
<dbReference type="OrthoDB" id="1418352at2759"/>
<reference evidence="5 6" key="1">
    <citation type="journal article" date="2018" name="Front. Microbiol.">
        <title>Prospects for Fungal Bioremediation of Acidic Radioactive Waste Sites: Characterization and Genome Sequence of Rhodotorula taiwanensis MD1149.</title>
        <authorList>
            <person name="Tkavc R."/>
            <person name="Matrosova V.Y."/>
            <person name="Grichenko O.E."/>
            <person name="Gostincar C."/>
            <person name="Volpe R.P."/>
            <person name="Klimenkova P."/>
            <person name="Gaidamakova E.K."/>
            <person name="Zhou C.E."/>
            <person name="Stewart B.J."/>
            <person name="Lyman M.G."/>
            <person name="Malfatti S.A."/>
            <person name="Rubinfeld B."/>
            <person name="Courtot M."/>
            <person name="Singh J."/>
            <person name="Dalgard C.L."/>
            <person name="Hamilton T."/>
            <person name="Frey K.G."/>
            <person name="Gunde-Cimerman N."/>
            <person name="Dugan L."/>
            <person name="Daly M.J."/>
        </authorList>
    </citation>
    <scope>NUCLEOTIDE SEQUENCE [LARGE SCALE GENOMIC DNA]</scope>
    <source>
        <strain evidence="5 6">MD1149</strain>
    </source>
</reference>
<gene>
    <name evidence="5" type="ORF">BMF94_2678</name>
</gene>
<dbReference type="InterPro" id="IPR040780">
    <property type="entry name" value="Rpn6_C_helix"/>
</dbReference>
<feature type="domain" description="PCI" evidence="4">
    <location>
        <begin position="222"/>
        <end position="390"/>
    </location>
</feature>
<dbReference type="EMBL" id="PJQD01000026">
    <property type="protein sequence ID" value="POY74240.1"/>
    <property type="molecule type" value="Genomic_DNA"/>
</dbReference>
<evidence type="ECO:0000256" key="3">
    <source>
        <dbReference type="SAM" id="Coils"/>
    </source>
</evidence>
<keyword evidence="3" id="KW-0175">Coiled coil</keyword>
<evidence type="ECO:0000313" key="6">
    <source>
        <dbReference type="Proteomes" id="UP000237144"/>
    </source>
</evidence>
<dbReference type="InterPro" id="IPR040773">
    <property type="entry name" value="Rpn6_N"/>
</dbReference>
<dbReference type="GO" id="GO:0000502">
    <property type="term" value="C:proteasome complex"/>
    <property type="evidence" value="ECO:0007669"/>
    <property type="project" value="UniProtKB-KW"/>
</dbReference>
<comment type="similarity">
    <text evidence="1">Belongs to the proteasome subunit S9 family.</text>
</comment>
<dbReference type="PANTHER" id="PTHR10678">
    <property type="entry name" value="26S PROTEASOME NON-ATPASE REGULATORY SUBUNIT 11/COP9 SIGNALOSOME COMPLEX SUBUNIT 2"/>
    <property type="match status" value="1"/>
</dbReference>
<dbReference type="Pfam" id="PF18055">
    <property type="entry name" value="RPN6_N"/>
    <property type="match status" value="1"/>
</dbReference>
<sequence>MASTSTQSRLDQALALQDPAQQQRALSDILQTPAGPRDDQLLKDQEQAIVKLAQLYRDQKDAPALADILKQSRTLVVNLAKAKTAKLIRTLLDLFSEIPGSTELQIEATKESADWAKNDKRIFLKQNLETRLVALYIDNQNYKEALNLINSLLRELKKLDDKMILTEVHLLESRVHHNLVNLPKAKAALTSARTAANSIYCPPTLQAQLDMQSGVLHAEDKDYKTAYSYFYEAFEGYSSQDDARAVPALKYMLLCKIMLNLAEDVALIIGGKAAQRYAGPEVEAMKAVAKAHEDRSLQQFELELRERKKELSDDPIIRNHLAALYDTLLEQNLMRIIEPYSRVEIAHVAELVKQPVRDVEIKLSQMILDKVFNGILDQGAGCLIVFDEPEVDKTYDDTLETIGHVSQVVEQLFQRTRTAVI</sequence>
<dbReference type="InterPro" id="IPR000717">
    <property type="entry name" value="PCI_dom"/>
</dbReference>
<evidence type="ECO:0000256" key="1">
    <source>
        <dbReference type="ARBA" id="ARBA00007454"/>
    </source>
</evidence>
<dbReference type="Proteomes" id="UP000237144">
    <property type="component" value="Unassembled WGS sequence"/>
</dbReference>
<evidence type="ECO:0000256" key="2">
    <source>
        <dbReference type="ARBA" id="ARBA00022942"/>
    </source>
</evidence>
<dbReference type="AlphaFoldDB" id="A0A2S5BBU6"/>
<evidence type="ECO:0000259" key="4">
    <source>
        <dbReference type="PROSITE" id="PS50250"/>
    </source>
</evidence>